<feature type="compositionally biased region" description="Basic and acidic residues" evidence="1">
    <location>
        <begin position="71"/>
        <end position="91"/>
    </location>
</feature>
<keyword evidence="2" id="KW-0812">Transmembrane</keyword>
<keyword evidence="2" id="KW-1133">Transmembrane helix</keyword>
<reference evidence="3" key="2">
    <citation type="submission" date="2020-07" db="EMBL/GenBank/DDBJ databases">
        <authorList>
            <person name="Vera ALvarez R."/>
            <person name="Arias-Moreno D.M."/>
            <person name="Jimenez-Jacinto V."/>
            <person name="Jimenez-Bremont J.F."/>
            <person name="Swaminathan K."/>
            <person name="Moose S.P."/>
            <person name="Guerrero-Gonzalez M.L."/>
            <person name="Marino-Ramirez L."/>
            <person name="Landsman D."/>
            <person name="Rodriguez-Kessler M."/>
            <person name="Delgado-Sanchez P."/>
        </authorList>
    </citation>
    <scope>NUCLEOTIDE SEQUENCE</scope>
    <source>
        <tissue evidence="3">Cladode</tissue>
    </source>
</reference>
<evidence type="ECO:0000256" key="2">
    <source>
        <dbReference type="SAM" id="Phobius"/>
    </source>
</evidence>
<name>A0A7C9CZ37_OPUST</name>
<organism evidence="3">
    <name type="scientific">Opuntia streptacantha</name>
    <name type="common">Prickly pear cactus</name>
    <name type="synonym">Opuntia cardona</name>
    <dbReference type="NCBI Taxonomy" id="393608"/>
    <lineage>
        <taxon>Eukaryota</taxon>
        <taxon>Viridiplantae</taxon>
        <taxon>Streptophyta</taxon>
        <taxon>Embryophyta</taxon>
        <taxon>Tracheophyta</taxon>
        <taxon>Spermatophyta</taxon>
        <taxon>Magnoliopsida</taxon>
        <taxon>eudicotyledons</taxon>
        <taxon>Gunneridae</taxon>
        <taxon>Pentapetalae</taxon>
        <taxon>Caryophyllales</taxon>
        <taxon>Cactineae</taxon>
        <taxon>Cactaceae</taxon>
        <taxon>Opuntioideae</taxon>
        <taxon>Opuntia</taxon>
    </lineage>
</organism>
<proteinExistence type="predicted"/>
<keyword evidence="2" id="KW-0472">Membrane</keyword>
<reference evidence="3" key="1">
    <citation type="journal article" date="2013" name="J. Plant Res.">
        <title>Effect of fungi and light on seed germination of three Opuntia species from semiarid lands of central Mexico.</title>
        <authorList>
            <person name="Delgado-Sanchez P."/>
            <person name="Jimenez-Bremont J.F."/>
            <person name="Guerrero-Gonzalez Mde L."/>
            <person name="Flores J."/>
        </authorList>
    </citation>
    <scope>NUCLEOTIDE SEQUENCE</scope>
    <source>
        <tissue evidence="3">Cladode</tissue>
    </source>
</reference>
<dbReference type="AlphaFoldDB" id="A0A7C9CZ37"/>
<protein>
    <submittedName>
        <fullName evidence="3">Uncharacterized protein</fullName>
    </submittedName>
</protein>
<evidence type="ECO:0000313" key="3">
    <source>
        <dbReference type="EMBL" id="MBA4630001.1"/>
    </source>
</evidence>
<sequence>MMDVRVAGVLGLLFYPSCLFVVSLSRWDWGGQGLFKSKGLYNGGPRKTKQVFVEVMVLEDLKCFTCRENRRQREEVGRRGRERGTDNEERSCSFGSQFEIL</sequence>
<feature type="transmembrane region" description="Helical" evidence="2">
    <location>
        <begin position="6"/>
        <end position="27"/>
    </location>
</feature>
<dbReference type="EMBL" id="GISG01071555">
    <property type="protein sequence ID" value="MBA4630001.1"/>
    <property type="molecule type" value="Transcribed_RNA"/>
</dbReference>
<evidence type="ECO:0000256" key="1">
    <source>
        <dbReference type="SAM" id="MobiDB-lite"/>
    </source>
</evidence>
<feature type="region of interest" description="Disordered" evidence="1">
    <location>
        <begin position="71"/>
        <end position="101"/>
    </location>
</feature>
<accession>A0A7C9CZ37</accession>